<dbReference type="Pfam" id="PF13855">
    <property type="entry name" value="LRR_8"/>
    <property type="match status" value="1"/>
</dbReference>
<keyword evidence="1" id="KW-0812">Transmembrane</keyword>
<dbReference type="Proteomes" id="UP001652623">
    <property type="component" value="Chromosome 6"/>
</dbReference>
<dbReference type="PRINTS" id="PR00019">
    <property type="entry name" value="LEURICHRPT"/>
</dbReference>
<organism evidence="2 3">
    <name type="scientific">Ziziphus jujuba</name>
    <name type="common">Chinese jujube</name>
    <name type="synonym">Ziziphus sativa</name>
    <dbReference type="NCBI Taxonomy" id="326968"/>
    <lineage>
        <taxon>Eukaryota</taxon>
        <taxon>Viridiplantae</taxon>
        <taxon>Streptophyta</taxon>
        <taxon>Embryophyta</taxon>
        <taxon>Tracheophyta</taxon>
        <taxon>Spermatophyta</taxon>
        <taxon>Magnoliopsida</taxon>
        <taxon>eudicotyledons</taxon>
        <taxon>Gunneridae</taxon>
        <taxon>Pentapetalae</taxon>
        <taxon>rosids</taxon>
        <taxon>fabids</taxon>
        <taxon>Rosales</taxon>
        <taxon>Rhamnaceae</taxon>
        <taxon>Paliureae</taxon>
        <taxon>Ziziphus</taxon>
    </lineage>
</organism>
<accession>A0ABM4AC43</accession>
<evidence type="ECO:0000313" key="2">
    <source>
        <dbReference type="Proteomes" id="UP001652623"/>
    </source>
</evidence>
<dbReference type="Pfam" id="PF00560">
    <property type="entry name" value="LRR_1"/>
    <property type="match status" value="2"/>
</dbReference>
<dbReference type="GeneID" id="107431103"/>
<protein>
    <submittedName>
        <fullName evidence="3">Receptor-like protein 33</fullName>
    </submittedName>
</protein>
<keyword evidence="1" id="KW-1133">Transmembrane helix</keyword>
<evidence type="ECO:0000256" key="1">
    <source>
        <dbReference type="SAM" id="Phobius"/>
    </source>
</evidence>
<evidence type="ECO:0000313" key="3">
    <source>
        <dbReference type="RefSeq" id="XP_060674305.1"/>
    </source>
</evidence>
<dbReference type="InterPro" id="IPR032675">
    <property type="entry name" value="LRR_dom_sf"/>
</dbReference>
<sequence>MGVIPESICNASYLVVLDLSNNMLNGRMPPCMLVLGTLWVNLRRNNFSGSIPDAFPVTCNLQTLDLNGNLLTESIGDWPVIQIVSVASNNFSGELPGKCLTKWHEMMDVESPFGNTSFELDAQSPTGAGFSYEDAVTIINKGLEMELAKIPKGFTSIDFSSNNFHGKIPKELGLLRALIVLNLSNNAVSGHIPSSFGNLQQLESLDLSRNHLNGEIPVSLSNLNFLQYSTYHKINFLGGSPRPEMPHEARHSNCGSRIKWDLIATEVGFVVGFGSVIGPLVFSRRWRKRYFDCAEDIAFSVLPQPVLKKWLSWKMGSSKIKRQRNGCW</sequence>
<dbReference type="RefSeq" id="XP_060674305.1">
    <property type="nucleotide sequence ID" value="XM_060818322.1"/>
</dbReference>
<keyword evidence="1" id="KW-0472">Membrane</keyword>
<proteinExistence type="predicted"/>
<dbReference type="InterPro" id="IPR001611">
    <property type="entry name" value="Leu-rich_rpt"/>
</dbReference>
<dbReference type="Gene3D" id="3.80.10.10">
    <property type="entry name" value="Ribonuclease Inhibitor"/>
    <property type="match status" value="1"/>
</dbReference>
<keyword evidence="2" id="KW-1185">Reference proteome</keyword>
<reference evidence="3" key="1">
    <citation type="submission" date="2025-08" db="UniProtKB">
        <authorList>
            <consortium name="RefSeq"/>
        </authorList>
    </citation>
    <scope>IDENTIFICATION</scope>
    <source>
        <tissue evidence="3">Seedling</tissue>
    </source>
</reference>
<gene>
    <name evidence="3" type="primary">LOC107431103</name>
</gene>
<dbReference type="PANTHER" id="PTHR48065">
    <property type="entry name" value="OS10G0469600 PROTEIN"/>
    <property type="match status" value="1"/>
</dbReference>
<dbReference type="PANTHER" id="PTHR48065:SF69">
    <property type="entry name" value="OS07G0466500 PROTEIN"/>
    <property type="match status" value="1"/>
</dbReference>
<feature type="transmembrane region" description="Helical" evidence="1">
    <location>
        <begin position="262"/>
        <end position="282"/>
    </location>
</feature>
<dbReference type="SUPFAM" id="SSF52058">
    <property type="entry name" value="L domain-like"/>
    <property type="match status" value="1"/>
</dbReference>
<name>A0ABM4AC43_ZIZJJ</name>